<dbReference type="Proteomes" id="UP001226091">
    <property type="component" value="Chromosome"/>
</dbReference>
<proteinExistence type="predicted"/>
<evidence type="ECO:0000313" key="2">
    <source>
        <dbReference type="Proteomes" id="UP001226091"/>
    </source>
</evidence>
<accession>A0ACD4RBS0</accession>
<dbReference type="EMBL" id="CP126116">
    <property type="protein sequence ID" value="WHZ57602.1"/>
    <property type="molecule type" value="Genomic_DNA"/>
</dbReference>
<sequence>MKENSLKQEELLQILMHAYQKGEHSNEITTKELLDELILQFRKVYAS</sequence>
<name>A0ACD4RBS0_9BACI</name>
<reference evidence="2" key="1">
    <citation type="journal article" date="2025" name="Aquaculture">
        <title>Assessment of the bioflocculant production and safety properties of Metabacillus hrfriensis sp. nov. based on phenotypic and whole-genome sequencing analysis.</title>
        <authorList>
            <person name="Zhang R."/>
            <person name="Zhao Z."/>
            <person name="Luo L."/>
            <person name="Wang S."/>
            <person name="Guo K."/>
            <person name="Xu W."/>
        </authorList>
    </citation>
    <scope>NUCLEOTIDE SEQUENCE [LARGE SCALE GENOMIC DNA]</scope>
    <source>
        <strain evidence="2">CT-WN-B3</strain>
    </source>
</reference>
<gene>
    <name evidence="1" type="ORF">QLQ22_23650</name>
</gene>
<organism evidence="1 2">
    <name type="scientific">Metabacillus hrfriensis</name>
    <dbReference type="NCBI Taxonomy" id="3048891"/>
    <lineage>
        <taxon>Bacteria</taxon>
        <taxon>Bacillati</taxon>
        <taxon>Bacillota</taxon>
        <taxon>Bacilli</taxon>
        <taxon>Bacillales</taxon>
        <taxon>Bacillaceae</taxon>
        <taxon>Metabacillus</taxon>
    </lineage>
</organism>
<keyword evidence="2" id="KW-1185">Reference proteome</keyword>
<evidence type="ECO:0000313" key="1">
    <source>
        <dbReference type="EMBL" id="WHZ57602.1"/>
    </source>
</evidence>
<protein>
    <submittedName>
        <fullName evidence="1">Uncharacterized protein</fullName>
    </submittedName>
</protein>